<gene>
    <name evidence="1" type="ORF">GCM10007096_25000</name>
</gene>
<comment type="caution">
    <text evidence="1">The sequence shown here is derived from an EMBL/GenBank/DDBJ whole genome shotgun (WGS) entry which is preliminary data.</text>
</comment>
<evidence type="ECO:0000313" key="1">
    <source>
        <dbReference type="EMBL" id="GGH83679.1"/>
    </source>
</evidence>
<accession>A0A8J2ZXE2</accession>
<dbReference type="Proteomes" id="UP000656813">
    <property type="component" value="Unassembled WGS sequence"/>
</dbReference>
<proteinExistence type="predicted"/>
<name>A0A8J2ZXE2_9BACL</name>
<reference evidence="1" key="1">
    <citation type="journal article" date="2014" name="Int. J. Syst. Evol. Microbiol.">
        <title>Complete genome sequence of Corynebacterium casei LMG S-19264T (=DSM 44701T), isolated from a smear-ripened cheese.</title>
        <authorList>
            <consortium name="US DOE Joint Genome Institute (JGI-PGF)"/>
            <person name="Walter F."/>
            <person name="Albersmeier A."/>
            <person name="Kalinowski J."/>
            <person name="Ruckert C."/>
        </authorList>
    </citation>
    <scope>NUCLEOTIDE SEQUENCE</scope>
    <source>
        <strain evidence="1">CGMCC 1.12777</strain>
    </source>
</reference>
<protein>
    <submittedName>
        <fullName evidence="1">Uncharacterized protein</fullName>
    </submittedName>
</protein>
<reference evidence="1" key="2">
    <citation type="submission" date="2020-09" db="EMBL/GenBank/DDBJ databases">
        <authorList>
            <person name="Sun Q."/>
            <person name="Zhou Y."/>
        </authorList>
    </citation>
    <scope>NUCLEOTIDE SEQUENCE</scope>
    <source>
        <strain evidence="1">CGMCC 1.12777</strain>
    </source>
</reference>
<dbReference type="EMBL" id="BMFV01000018">
    <property type="protein sequence ID" value="GGH83679.1"/>
    <property type="molecule type" value="Genomic_DNA"/>
</dbReference>
<organism evidence="1 2">
    <name type="scientific">Pullulanibacillus pueri</name>
    <dbReference type="NCBI Taxonomy" id="1437324"/>
    <lineage>
        <taxon>Bacteria</taxon>
        <taxon>Bacillati</taxon>
        <taxon>Bacillota</taxon>
        <taxon>Bacilli</taxon>
        <taxon>Bacillales</taxon>
        <taxon>Sporolactobacillaceae</taxon>
        <taxon>Pullulanibacillus</taxon>
    </lineage>
</organism>
<evidence type="ECO:0000313" key="2">
    <source>
        <dbReference type="Proteomes" id="UP000656813"/>
    </source>
</evidence>
<dbReference type="AlphaFoldDB" id="A0A8J2ZXE2"/>
<keyword evidence="2" id="KW-1185">Reference proteome</keyword>
<sequence>MPFRLSDNINGKGVCPEHWAMFSKALKRKSSFLKFKRELKDQYLTRVKIDRLLEVEEGLQTCF</sequence>